<dbReference type="Proteomes" id="UP000095512">
    <property type="component" value="Unassembled WGS sequence"/>
</dbReference>
<dbReference type="AlphaFoldDB" id="A0A174NVM0"/>
<sequence length="77" mass="9009">MRNLESEYRVIEMLHAIKVFIEAAKRLTPEDIDNLEKVADFMKMSKPQEPCEMTISEIEKALGYPVKIIKKHSNEKM</sequence>
<proteinExistence type="predicted"/>
<reference evidence="1 2" key="1">
    <citation type="submission" date="2015-09" db="EMBL/GenBank/DDBJ databases">
        <authorList>
            <consortium name="Pathogen Informatics"/>
        </authorList>
    </citation>
    <scope>NUCLEOTIDE SEQUENCE [LARGE SCALE GENOMIC DNA]</scope>
    <source>
        <strain evidence="1 2">2789STDY5834865</strain>
    </source>
</reference>
<evidence type="ECO:0000313" key="1">
    <source>
        <dbReference type="EMBL" id="CUP51606.1"/>
    </source>
</evidence>
<organism evidence="1 2">
    <name type="scientific">Enterocloster clostridioformis</name>
    <dbReference type="NCBI Taxonomy" id="1531"/>
    <lineage>
        <taxon>Bacteria</taxon>
        <taxon>Bacillati</taxon>
        <taxon>Bacillota</taxon>
        <taxon>Clostridia</taxon>
        <taxon>Lachnospirales</taxon>
        <taxon>Lachnospiraceae</taxon>
        <taxon>Enterocloster</taxon>
    </lineage>
</organism>
<gene>
    <name evidence="1" type="ORF">ERS852480_03482</name>
</gene>
<dbReference type="EMBL" id="CZAB01000037">
    <property type="protein sequence ID" value="CUP51606.1"/>
    <property type="molecule type" value="Genomic_DNA"/>
</dbReference>
<dbReference type="RefSeq" id="WP_057572370.1">
    <property type="nucleotide sequence ID" value="NZ_CZAB01000037.1"/>
</dbReference>
<accession>A0A174NVM0</accession>
<protein>
    <submittedName>
        <fullName evidence="1">Uncharacterized protein</fullName>
    </submittedName>
</protein>
<evidence type="ECO:0000313" key="2">
    <source>
        <dbReference type="Proteomes" id="UP000095512"/>
    </source>
</evidence>
<name>A0A174NVM0_9FIRM</name>